<dbReference type="PANTHER" id="PTHR43031:SF18">
    <property type="entry name" value="RHODANESE-RELATED SULFURTRANSFERASES"/>
    <property type="match status" value="1"/>
</dbReference>
<evidence type="ECO:0000313" key="4">
    <source>
        <dbReference type="Proteomes" id="UP001321861"/>
    </source>
</evidence>
<evidence type="ECO:0000259" key="2">
    <source>
        <dbReference type="PROSITE" id="PS50206"/>
    </source>
</evidence>
<dbReference type="PANTHER" id="PTHR43031">
    <property type="entry name" value="FAD-DEPENDENT OXIDOREDUCTASE"/>
    <property type="match status" value="1"/>
</dbReference>
<dbReference type="InterPro" id="IPR050229">
    <property type="entry name" value="GlpE_sulfurtransferase"/>
</dbReference>
<reference evidence="3 4" key="1">
    <citation type="journal article" date="2023" name="Microbiol. Spectr.">
        <title>Symbiosis of Carpenter Bees with Uncharacterized Lactic Acid Bacteria Showing NAD Auxotrophy.</title>
        <authorList>
            <person name="Kawasaki S."/>
            <person name="Ozawa K."/>
            <person name="Mori T."/>
            <person name="Yamamoto A."/>
            <person name="Ito M."/>
            <person name="Ohkuma M."/>
            <person name="Sakamoto M."/>
            <person name="Matsutani M."/>
        </authorList>
    </citation>
    <scope>NUCLEOTIDE SEQUENCE [LARGE SCALE GENOMIC DNA]</scope>
    <source>
        <strain evidence="3 4">XA3</strain>
    </source>
</reference>
<organism evidence="3 4">
    <name type="scientific">Xylocopilactobacillus apicola</name>
    <dbReference type="NCBI Taxonomy" id="2932184"/>
    <lineage>
        <taxon>Bacteria</taxon>
        <taxon>Bacillati</taxon>
        <taxon>Bacillota</taxon>
        <taxon>Bacilli</taxon>
        <taxon>Lactobacillales</taxon>
        <taxon>Lactobacillaceae</taxon>
        <taxon>Xylocopilactobacillus</taxon>
    </lineage>
</organism>
<dbReference type="CDD" id="cd00158">
    <property type="entry name" value="RHOD"/>
    <property type="match status" value="1"/>
</dbReference>
<feature type="domain" description="Rhodanese" evidence="2">
    <location>
        <begin position="51"/>
        <end position="139"/>
    </location>
</feature>
<keyword evidence="4" id="KW-1185">Reference proteome</keyword>
<gene>
    <name evidence="3" type="ORF">XA3_08390</name>
</gene>
<dbReference type="Pfam" id="PF00581">
    <property type="entry name" value="Rhodanese"/>
    <property type="match status" value="1"/>
</dbReference>
<dbReference type="EMBL" id="AP026802">
    <property type="protein sequence ID" value="BDR58398.1"/>
    <property type="molecule type" value="Genomic_DNA"/>
</dbReference>
<feature type="transmembrane region" description="Helical" evidence="1">
    <location>
        <begin position="12"/>
        <end position="34"/>
    </location>
</feature>
<keyword evidence="1" id="KW-0472">Membrane</keyword>
<dbReference type="Proteomes" id="UP001321861">
    <property type="component" value="Chromosome"/>
</dbReference>
<protein>
    <submittedName>
        <fullName evidence="3">Sulfurtransferase</fullName>
    </submittedName>
</protein>
<dbReference type="Gene3D" id="3.40.250.10">
    <property type="entry name" value="Rhodanese-like domain"/>
    <property type="match status" value="1"/>
</dbReference>
<evidence type="ECO:0000256" key="1">
    <source>
        <dbReference type="SAM" id="Phobius"/>
    </source>
</evidence>
<accession>A0AAU9DWK6</accession>
<dbReference type="PROSITE" id="PS50206">
    <property type="entry name" value="RHODANESE_3"/>
    <property type="match status" value="1"/>
</dbReference>
<dbReference type="AlphaFoldDB" id="A0AAU9DWK6"/>
<proteinExistence type="predicted"/>
<evidence type="ECO:0000313" key="3">
    <source>
        <dbReference type="EMBL" id="BDR58398.1"/>
    </source>
</evidence>
<keyword evidence="1" id="KW-0812">Transmembrane</keyword>
<dbReference type="SUPFAM" id="SSF52821">
    <property type="entry name" value="Rhodanese/Cell cycle control phosphatase"/>
    <property type="match status" value="1"/>
</dbReference>
<dbReference type="InterPro" id="IPR036873">
    <property type="entry name" value="Rhodanese-like_dom_sf"/>
</dbReference>
<name>A0AAU9DWK6_9LACO</name>
<dbReference type="KEGG" id="xap:XA3_08390"/>
<dbReference type="InterPro" id="IPR001763">
    <property type="entry name" value="Rhodanese-like_dom"/>
</dbReference>
<keyword evidence="1" id="KW-1133">Transmembrane helix</keyword>
<sequence length="140" mass="16384">MSFAATTPTWLWIVDGVLLAILLWIFGNWFYYYVKGRIIKGGLKPQEFEKKVHNGQIIDLRSKGDFDTAHIMGARNIPYSYFKQYQESIRKDLPVLLYERTDQIPIRVAGKLKKNGYQEVYWLKGGFMKWEGNTKKKASL</sequence>
<dbReference type="SMART" id="SM00450">
    <property type="entry name" value="RHOD"/>
    <property type="match status" value="1"/>
</dbReference>